<protein>
    <submittedName>
        <fullName evidence="2">Uncharacterized protein</fullName>
    </submittedName>
</protein>
<keyword evidence="1" id="KW-0472">Membrane</keyword>
<evidence type="ECO:0000313" key="2">
    <source>
        <dbReference type="EMBL" id="STY94282.1"/>
    </source>
</evidence>
<keyword evidence="1" id="KW-0812">Transmembrane</keyword>
<feature type="transmembrane region" description="Helical" evidence="1">
    <location>
        <begin position="20"/>
        <end position="44"/>
    </location>
</feature>
<sequence>MFFDAVNSFFFKLFYRFSSLPLSTCFYKLCWLPPFGVCVLYALFWCGQGGFSKNFLVRLKKVTAALGSGLIWVVVTFVEFVIIDDDCFS</sequence>
<feature type="transmembrane region" description="Helical" evidence="1">
    <location>
        <begin position="64"/>
        <end position="83"/>
    </location>
</feature>
<keyword evidence="1" id="KW-1133">Transmembrane helix</keyword>
<name>A0A378Q0N8_9GAMM</name>
<proteinExistence type="predicted"/>
<gene>
    <name evidence="2" type="ORF">NCTC11091_00031</name>
</gene>
<evidence type="ECO:0000256" key="1">
    <source>
        <dbReference type="SAM" id="Phobius"/>
    </source>
</evidence>
<dbReference type="Proteomes" id="UP000255193">
    <property type="component" value="Unassembled WGS sequence"/>
</dbReference>
<organism evidence="2 3">
    <name type="scientific">Faucicola atlantae</name>
    <dbReference type="NCBI Taxonomy" id="34059"/>
    <lineage>
        <taxon>Bacteria</taxon>
        <taxon>Pseudomonadati</taxon>
        <taxon>Pseudomonadota</taxon>
        <taxon>Gammaproteobacteria</taxon>
        <taxon>Moraxellales</taxon>
        <taxon>Moraxellaceae</taxon>
        <taxon>Faucicola</taxon>
    </lineage>
</organism>
<reference evidence="2 3" key="1">
    <citation type="submission" date="2018-06" db="EMBL/GenBank/DDBJ databases">
        <authorList>
            <consortium name="Pathogen Informatics"/>
            <person name="Doyle S."/>
        </authorList>
    </citation>
    <scope>NUCLEOTIDE SEQUENCE [LARGE SCALE GENOMIC DNA]</scope>
    <source>
        <strain evidence="2 3">NCTC11091</strain>
    </source>
</reference>
<accession>A0A378Q0N8</accession>
<dbReference type="EMBL" id="UGQA01000001">
    <property type="protein sequence ID" value="STY94282.1"/>
    <property type="molecule type" value="Genomic_DNA"/>
</dbReference>
<evidence type="ECO:0000313" key="3">
    <source>
        <dbReference type="Proteomes" id="UP000255193"/>
    </source>
</evidence>
<dbReference type="AlphaFoldDB" id="A0A378Q0N8"/>